<reference evidence="2" key="1">
    <citation type="journal article" date="2013" name="Science">
        <title>Gene transfer from bacteria and archaea facilitated evolution of an extremophilic eukaryote.</title>
        <authorList>
            <person name="Schonknecht G."/>
            <person name="Chen W.H."/>
            <person name="Ternes C.M."/>
            <person name="Barbier G.G."/>
            <person name="Shrestha R.P."/>
            <person name="Stanke M."/>
            <person name="Brautigam A."/>
            <person name="Baker B.J."/>
            <person name="Banfield J.F."/>
            <person name="Garavito R.M."/>
            <person name="Carr K."/>
            <person name="Wilkerson C."/>
            <person name="Rensing S.A."/>
            <person name="Gagneul D."/>
            <person name="Dickenson N.E."/>
            <person name="Oesterhelt C."/>
            <person name="Lercher M.J."/>
            <person name="Weber A.P."/>
        </authorList>
    </citation>
    <scope>NUCLEOTIDE SEQUENCE [LARGE SCALE GENOMIC DNA]</scope>
    <source>
        <strain evidence="2">074W</strain>
    </source>
</reference>
<sequence length="109" mass="12515">MLSRNYLPKVGLYLQSQTKNSSRTRLYQYVHSCNIVKVQPILREFLSELLCILSKRKLFAQNVKSPFHFLTATTTTTFNSMIFSVLGKKQISSTLEKANTVSHKSHCFP</sequence>
<evidence type="ECO:0000313" key="1">
    <source>
        <dbReference type="EMBL" id="EME25971.1"/>
    </source>
</evidence>
<accession>M2VS78</accession>
<dbReference type="Proteomes" id="UP000030680">
    <property type="component" value="Unassembled WGS sequence"/>
</dbReference>
<feature type="non-terminal residue" evidence="1">
    <location>
        <position position="109"/>
    </location>
</feature>
<organism evidence="1 2">
    <name type="scientific">Galdieria sulphuraria</name>
    <name type="common">Red alga</name>
    <dbReference type="NCBI Taxonomy" id="130081"/>
    <lineage>
        <taxon>Eukaryota</taxon>
        <taxon>Rhodophyta</taxon>
        <taxon>Bangiophyceae</taxon>
        <taxon>Galdieriales</taxon>
        <taxon>Galdieriaceae</taxon>
        <taxon>Galdieria</taxon>
    </lineage>
</organism>
<dbReference type="KEGG" id="gsl:Gasu_63720"/>
<dbReference type="Gramene" id="EME25971">
    <property type="protein sequence ID" value="EME25971"/>
    <property type="gene ID" value="Gasu_63720"/>
</dbReference>
<dbReference type="EMBL" id="KB454682">
    <property type="protein sequence ID" value="EME25971.1"/>
    <property type="molecule type" value="Genomic_DNA"/>
</dbReference>
<dbReference type="RefSeq" id="XP_005702491.1">
    <property type="nucleotide sequence ID" value="XM_005702434.1"/>
</dbReference>
<dbReference type="GeneID" id="17084963"/>
<gene>
    <name evidence="1" type="ORF">Gasu_63720</name>
</gene>
<dbReference type="AlphaFoldDB" id="M2VS78"/>
<protein>
    <submittedName>
        <fullName evidence="1">Uncharacterized protein</fullName>
    </submittedName>
</protein>
<keyword evidence="2" id="KW-1185">Reference proteome</keyword>
<name>M2VS78_GALSU</name>
<proteinExistence type="predicted"/>
<evidence type="ECO:0000313" key="2">
    <source>
        <dbReference type="Proteomes" id="UP000030680"/>
    </source>
</evidence>